<reference evidence="4 5" key="1">
    <citation type="submission" date="2020-08" db="EMBL/GenBank/DDBJ databases">
        <title>Genomic Encyclopedia of Type Strains, Phase IV (KMG-IV): sequencing the most valuable type-strain genomes for metagenomic binning, comparative biology and taxonomic classification.</title>
        <authorList>
            <person name="Goeker M."/>
        </authorList>
    </citation>
    <scope>NUCLEOTIDE SEQUENCE [LARGE SCALE GENOMIC DNA]</scope>
    <source>
        <strain evidence="4 5">DSM 14925</strain>
    </source>
</reference>
<dbReference type="EMBL" id="JACHHV010000010">
    <property type="protein sequence ID" value="MBB5887927.1"/>
    <property type="molecule type" value="Genomic_DNA"/>
</dbReference>
<dbReference type="SUPFAM" id="SSF46689">
    <property type="entry name" value="Homeodomain-like"/>
    <property type="match status" value="1"/>
</dbReference>
<dbReference type="Pfam" id="PF00440">
    <property type="entry name" value="TetR_N"/>
    <property type="match status" value="1"/>
</dbReference>
<feature type="domain" description="HTH tetR-type" evidence="3">
    <location>
        <begin position="16"/>
        <end position="75"/>
    </location>
</feature>
<dbReference type="PANTHER" id="PTHR43479:SF11">
    <property type="entry name" value="ACREF_ENVCD OPERON REPRESSOR-RELATED"/>
    <property type="match status" value="1"/>
</dbReference>
<name>A0A841C6M3_9LACT</name>
<evidence type="ECO:0000313" key="4">
    <source>
        <dbReference type="EMBL" id="MBB5887927.1"/>
    </source>
</evidence>
<accession>A0A841C6M3</accession>
<keyword evidence="1 2" id="KW-0238">DNA-binding</keyword>
<comment type="caution">
    <text evidence="4">The sequence shown here is derived from an EMBL/GenBank/DDBJ whole genome shotgun (WGS) entry which is preliminary data.</text>
</comment>
<dbReference type="GO" id="GO:0003677">
    <property type="term" value="F:DNA binding"/>
    <property type="evidence" value="ECO:0007669"/>
    <property type="project" value="UniProtKB-UniRule"/>
</dbReference>
<keyword evidence="5" id="KW-1185">Reference proteome</keyword>
<proteinExistence type="predicted"/>
<gene>
    <name evidence="4" type="ORF">HNQ37_000817</name>
</gene>
<dbReference type="AlphaFoldDB" id="A0A841C6M3"/>
<organism evidence="4 5">
    <name type="scientific">Lactovum miscens</name>
    <dbReference type="NCBI Taxonomy" id="190387"/>
    <lineage>
        <taxon>Bacteria</taxon>
        <taxon>Bacillati</taxon>
        <taxon>Bacillota</taxon>
        <taxon>Bacilli</taxon>
        <taxon>Lactobacillales</taxon>
        <taxon>Streptococcaceae</taxon>
        <taxon>Lactovum</taxon>
    </lineage>
</organism>
<dbReference type="InterPro" id="IPR009057">
    <property type="entry name" value="Homeodomain-like_sf"/>
</dbReference>
<dbReference type="InterPro" id="IPR050624">
    <property type="entry name" value="HTH-type_Tx_Regulator"/>
</dbReference>
<evidence type="ECO:0000256" key="2">
    <source>
        <dbReference type="PROSITE-ProRule" id="PRU00335"/>
    </source>
</evidence>
<dbReference type="RefSeq" id="WP_183539517.1">
    <property type="nucleotide sequence ID" value="NZ_DASWOY010000009.1"/>
</dbReference>
<dbReference type="Proteomes" id="UP000562464">
    <property type="component" value="Unassembled WGS sequence"/>
</dbReference>
<evidence type="ECO:0000313" key="5">
    <source>
        <dbReference type="Proteomes" id="UP000562464"/>
    </source>
</evidence>
<evidence type="ECO:0000259" key="3">
    <source>
        <dbReference type="PROSITE" id="PS50977"/>
    </source>
</evidence>
<sequence length="203" mass="23176">MEECQAIERKQRRDAELNKQKILASACNLFTERGIDVSVNEIAKDANIGVGTIYRNYPAKSDLFEAAKQTFQLQFITNAQQYLNVEGDWEAFSGLIHYILINNFSNKGTFDAFQNGLCEFFDPEGDLLDLQNILEILLNRVQLKQLVRSDLDIHILMAILSGLIMMSAQLDKNKSKDSEILEMAIKVFERGIAFNSLDFKRSR</sequence>
<protein>
    <submittedName>
        <fullName evidence="4">AcrR family transcriptional regulator</fullName>
    </submittedName>
</protein>
<dbReference type="InterPro" id="IPR001647">
    <property type="entry name" value="HTH_TetR"/>
</dbReference>
<dbReference type="PRINTS" id="PR00455">
    <property type="entry name" value="HTHTETR"/>
</dbReference>
<dbReference type="PANTHER" id="PTHR43479">
    <property type="entry name" value="ACREF/ENVCD OPERON REPRESSOR-RELATED"/>
    <property type="match status" value="1"/>
</dbReference>
<dbReference type="Gene3D" id="1.10.357.10">
    <property type="entry name" value="Tetracycline Repressor, domain 2"/>
    <property type="match status" value="1"/>
</dbReference>
<feature type="DNA-binding region" description="H-T-H motif" evidence="2">
    <location>
        <begin position="38"/>
        <end position="57"/>
    </location>
</feature>
<evidence type="ECO:0000256" key="1">
    <source>
        <dbReference type="ARBA" id="ARBA00023125"/>
    </source>
</evidence>
<dbReference type="PROSITE" id="PS50977">
    <property type="entry name" value="HTH_TETR_2"/>
    <property type="match status" value="1"/>
</dbReference>